<sequence>MIDPTITISLFKLRTQRALVKFSYTASIYGTGGFENMGHNLAELVKHSREQKDEYYWSFARYKRNHLKADIQEMTAIMLEYPYSCRNELDAALTELPYVHYVIHSQDEINTKRPEERLLVAIPLAEPITDPSRYTRVASILSEKIGVGSHSKGDFSSTFLFAPFTQVCSQPKVVLHDNNRTFLNADQFYDENKGVWVNARLLQEGAAPQPKALKLDQSGLFLV</sequence>
<evidence type="ECO:0000313" key="2">
    <source>
        <dbReference type="Proteomes" id="UP000464086"/>
    </source>
</evidence>
<protein>
    <submittedName>
        <fullName evidence="1">Uncharacterized protein</fullName>
    </submittedName>
</protein>
<reference evidence="1 2" key="1">
    <citation type="submission" date="2019-12" db="EMBL/GenBank/DDBJ databases">
        <title>Functional and genomic insights into the Sphingobium yanoikuyae YC-JY1, a bacterium efficiently degrading bisphenol A.</title>
        <authorList>
            <person name="Jia Y."/>
            <person name="Li X."/>
            <person name="Wang J."/>
            <person name="Eltoukhy A."/>
            <person name="Lamraoui I."/>
            <person name="Yan Y."/>
        </authorList>
    </citation>
    <scope>NUCLEOTIDE SEQUENCE [LARGE SCALE GENOMIC DNA]</scope>
    <source>
        <strain evidence="1 2">YC-JY1</strain>
    </source>
</reference>
<dbReference type="AlphaFoldDB" id="A0A6P1GEK1"/>
<organism evidence="1 2">
    <name type="scientific">Sphingobium yanoikuyae</name>
    <name type="common">Sphingomonas yanoikuyae</name>
    <dbReference type="NCBI Taxonomy" id="13690"/>
    <lineage>
        <taxon>Bacteria</taxon>
        <taxon>Pseudomonadati</taxon>
        <taxon>Pseudomonadota</taxon>
        <taxon>Alphaproteobacteria</taxon>
        <taxon>Sphingomonadales</taxon>
        <taxon>Sphingomonadaceae</taxon>
        <taxon>Sphingobium</taxon>
    </lineage>
</organism>
<gene>
    <name evidence="1" type="ORF">GS397_06955</name>
</gene>
<proteinExistence type="predicted"/>
<dbReference type="RefSeq" id="WP_159366033.1">
    <property type="nucleotide sequence ID" value="NZ_CP047218.1"/>
</dbReference>
<name>A0A6P1GEK1_SPHYA</name>
<dbReference type="EMBL" id="CP047218">
    <property type="protein sequence ID" value="QHD66808.1"/>
    <property type="molecule type" value="Genomic_DNA"/>
</dbReference>
<accession>A0A6P1GEK1</accession>
<dbReference type="Proteomes" id="UP000464086">
    <property type="component" value="Chromosome"/>
</dbReference>
<evidence type="ECO:0000313" key="1">
    <source>
        <dbReference type="EMBL" id="QHD66808.1"/>
    </source>
</evidence>